<keyword evidence="4 15" id="KW-0808">Transferase</keyword>
<dbReference type="InterPro" id="IPR012340">
    <property type="entry name" value="NA-bd_OB-fold"/>
</dbReference>
<dbReference type="InterPro" id="IPR041931">
    <property type="entry name" value="DNA_pol3_alpha_thumb_dom"/>
</dbReference>
<dbReference type="InterPro" id="IPR004805">
    <property type="entry name" value="DnaE2/DnaE/PolC"/>
</dbReference>
<dbReference type="InterPro" id="IPR029460">
    <property type="entry name" value="DNAPol_HHH"/>
</dbReference>
<comment type="subcellular location">
    <subcellularLocation>
        <location evidence="1">Cytoplasm</location>
    </subcellularLocation>
</comment>
<dbReference type="Gene3D" id="3.20.20.140">
    <property type="entry name" value="Metal-dependent hydrolases"/>
    <property type="match status" value="1"/>
</dbReference>
<dbReference type="InterPro" id="IPR004365">
    <property type="entry name" value="NA-bd_OB_tRNA"/>
</dbReference>
<dbReference type="Pfam" id="PF01336">
    <property type="entry name" value="tRNA_anti-codon"/>
    <property type="match status" value="1"/>
</dbReference>
<dbReference type="EMBL" id="JBHSNO010000008">
    <property type="protein sequence ID" value="MFC5590389.1"/>
    <property type="molecule type" value="Genomic_DNA"/>
</dbReference>
<dbReference type="Pfam" id="PF07733">
    <property type="entry name" value="DNA_pol3_alpha"/>
    <property type="match status" value="1"/>
</dbReference>
<evidence type="ECO:0000259" key="11">
    <source>
        <dbReference type="Pfam" id="PF02811"/>
    </source>
</evidence>
<name>A0ABW0TLL9_9BACL</name>
<dbReference type="InterPro" id="IPR040982">
    <property type="entry name" value="DNA_pol3_finger"/>
</dbReference>
<dbReference type="GO" id="GO:0003887">
    <property type="term" value="F:DNA-directed DNA polymerase activity"/>
    <property type="evidence" value="ECO:0007669"/>
    <property type="project" value="UniProtKB-EC"/>
</dbReference>
<evidence type="ECO:0000256" key="5">
    <source>
        <dbReference type="ARBA" id="ARBA00022695"/>
    </source>
</evidence>
<comment type="similarity">
    <text evidence="2">Belongs to the DNA polymerase type-C family. DnaE subfamily.</text>
</comment>
<dbReference type="PANTHER" id="PTHR32294:SF0">
    <property type="entry name" value="DNA POLYMERASE III SUBUNIT ALPHA"/>
    <property type="match status" value="1"/>
</dbReference>
<evidence type="ECO:0000256" key="8">
    <source>
        <dbReference type="ARBA" id="ARBA00025611"/>
    </source>
</evidence>
<gene>
    <name evidence="15" type="ORF">ACFPRA_15905</name>
</gene>
<protein>
    <recommendedName>
        <fullName evidence="3">DNA-directed DNA polymerase</fullName>
        <ecNumber evidence="3">2.7.7.7</ecNumber>
    </recommendedName>
</protein>
<dbReference type="Proteomes" id="UP001596109">
    <property type="component" value="Unassembled WGS sequence"/>
</dbReference>
<keyword evidence="7" id="KW-0239">DNA-directed DNA polymerase</keyword>
<evidence type="ECO:0000313" key="15">
    <source>
        <dbReference type="EMBL" id="MFC5590389.1"/>
    </source>
</evidence>
<evidence type="ECO:0000256" key="3">
    <source>
        <dbReference type="ARBA" id="ARBA00012417"/>
    </source>
</evidence>
<dbReference type="CDD" id="cd04485">
    <property type="entry name" value="DnaE_OBF"/>
    <property type="match status" value="1"/>
</dbReference>
<keyword evidence="16" id="KW-1185">Reference proteome</keyword>
<evidence type="ECO:0000259" key="13">
    <source>
        <dbReference type="Pfam" id="PF14579"/>
    </source>
</evidence>
<evidence type="ECO:0000313" key="16">
    <source>
        <dbReference type="Proteomes" id="UP001596109"/>
    </source>
</evidence>
<feature type="domain" description="DNA polymerase helix-hairpin-helix motif" evidence="13">
    <location>
        <begin position="769"/>
        <end position="856"/>
    </location>
</feature>
<evidence type="ECO:0000256" key="7">
    <source>
        <dbReference type="ARBA" id="ARBA00022932"/>
    </source>
</evidence>
<feature type="domain" description="OB" evidence="10">
    <location>
        <begin position="950"/>
        <end position="1024"/>
    </location>
</feature>
<evidence type="ECO:0000256" key="1">
    <source>
        <dbReference type="ARBA" id="ARBA00004496"/>
    </source>
</evidence>
<reference evidence="16" key="1">
    <citation type="journal article" date="2019" name="Int. J. Syst. Evol. Microbiol.">
        <title>The Global Catalogue of Microorganisms (GCM) 10K type strain sequencing project: providing services to taxonomists for standard genome sequencing and annotation.</title>
        <authorList>
            <consortium name="The Broad Institute Genomics Platform"/>
            <consortium name="The Broad Institute Genome Sequencing Center for Infectious Disease"/>
            <person name="Wu L."/>
            <person name="Ma J."/>
        </authorList>
    </citation>
    <scope>NUCLEOTIDE SEQUENCE [LARGE SCALE GENOMIC DNA]</scope>
    <source>
        <strain evidence="16">CGMCC 4.1434</strain>
    </source>
</reference>
<organism evidence="15 16">
    <name type="scientific">Sporosarcina soli</name>
    <dbReference type="NCBI Taxonomy" id="334736"/>
    <lineage>
        <taxon>Bacteria</taxon>
        <taxon>Bacillati</taxon>
        <taxon>Bacillota</taxon>
        <taxon>Bacilli</taxon>
        <taxon>Bacillales</taxon>
        <taxon>Caryophanaceae</taxon>
        <taxon>Sporosarcina</taxon>
    </lineage>
</organism>
<comment type="caution">
    <text evidence="15">The sequence shown here is derived from an EMBL/GenBank/DDBJ whole genome shotgun (WGS) entry which is preliminary data.</text>
</comment>
<keyword evidence="5 15" id="KW-0548">Nucleotidyltransferase</keyword>
<dbReference type="Pfam" id="PF14579">
    <property type="entry name" value="HHH_6"/>
    <property type="match status" value="1"/>
</dbReference>
<accession>A0ABW0TLL9</accession>
<feature type="domain" description="PHP" evidence="11">
    <location>
        <begin position="14"/>
        <end position="131"/>
    </location>
</feature>
<dbReference type="Gene3D" id="1.10.10.1600">
    <property type="entry name" value="Bacterial DNA polymerase III alpha subunit, thumb domain"/>
    <property type="match status" value="1"/>
</dbReference>
<dbReference type="PANTHER" id="PTHR32294">
    <property type="entry name" value="DNA POLYMERASE III SUBUNIT ALPHA"/>
    <property type="match status" value="1"/>
</dbReference>
<dbReference type="EC" id="2.7.7.7" evidence="3"/>
<comment type="function">
    <text evidence="8">DNA polymerase III is a complex, multichain enzyme responsible for most of the replicative synthesis in bacteria. This DNA polymerase also exhibits 3' to 5' exonuclease activity. The alpha chain is the DNA polymerase.</text>
</comment>
<evidence type="ECO:0000256" key="2">
    <source>
        <dbReference type="ARBA" id="ARBA00009496"/>
    </source>
</evidence>
<evidence type="ECO:0000256" key="9">
    <source>
        <dbReference type="ARBA" id="ARBA00049244"/>
    </source>
</evidence>
<evidence type="ECO:0000256" key="4">
    <source>
        <dbReference type="ARBA" id="ARBA00022679"/>
    </source>
</evidence>
<evidence type="ECO:0000256" key="6">
    <source>
        <dbReference type="ARBA" id="ARBA00022705"/>
    </source>
</evidence>
<dbReference type="InterPro" id="IPR011708">
    <property type="entry name" value="DNA_pol3_alpha_NTPase_dom"/>
</dbReference>
<comment type="catalytic activity">
    <reaction evidence="9">
        <text>DNA(n) + a 2'-deoxyribonucleoside 5'-triphosphate = DNA(n+1) + diphosphate</text>
        <dbReference type="Rhea" id="RHEA:22508"/>
        <dbReference type="Rhea" id="RHEA-COMP:17339"/>
        <dbReference type="Rhea" id="RHEA-COMP:17340"/>
        <dbReference type="ChEBI" id="CHEBI:33019"/>
        <dbReference type="ChEBI" id="CHEBI:61560"/>
        <dbReference type="ChEBI" id="CHEBI:173112"/>
        <dbReference type="EC" id="2.7.7.7"/>
    </reaction>
</comment>
<dbReference type="Gene3D" id="2.40.50.140">
    <property type="entry name" value="Nucleic acid-binding proteins"/>
    <property type="match status" value="1"/>
</dbReference>
<dbReference type="NCBIfam" id="TIGR00594">
    <property type="entry name" value="polc"/>
    <property type="match status" value="1"/>
</dbReference>
<keyword evidence="6" id="KW-0235">DNA replication</keyword>
<sequence>MTLVYPQIVTGADLLRGIIKLDRLAPLLQRRGAVSVAIVNSKLHGIRSFYKVMTKYGIRPVFGLSVHLDIGEGATPLVYVYAKDDEGYRNLLKMSSAAATRDAETLPIQWLKAYSAGCIIVCPLTDATWDSVEDESVRAILKACEQATLMIGISRAGGVKHEKEAAIQAFAKGISLPIVAVHESRYVNPDDAFVYEVAQAIRTGYKLNDPARPKNNDRAAYLPEESELLEWYADQPEWLENMSAMLLACTASLPPAESMMPIYPVNEGETSIVLLERNSLSGLNKRVPEADEAYRKRLAHELDIISKMGFADYFLIVEDFMRYAKEQQILTGPGRGSSAGSLVAFALGITDVDPIKYGLIFERFLNPGRITLPDIDIDFADNRRNEVIEYVARKYGKANVAQIITFGTLSARSVARNVARVFDFSNEEMAFLSKEIPNRHGITLKEAVSASKPLRDWVAMDPMRTKWLNSAITLEGLPRNASTHAAGVILSPVPLVDVVPLQSGGDGIYLTQWPMGDVEEQGLLKMDFLGLRNLTLLDRIRSMIAYDRRGRIDFESIPLDDAKTFELFQAGDTTGIFQFESEGMRNALQLIRPTQFEDLFAINALYRPGPMDHIPLYSRRKNDNEKITYIHPLLETVLAETYGVIVYQEQIMEIAVRVAGFTMAEADLLRRAVSKKNREVLQKERIHFTQSAVENGFPKESAIAIYDLIVKFADYGFPKSHAVAYSLISYRLAFLKANEPAYFYAALLSSLTGNSEKTMELLREMDAKGIKLLPPSIRQSKYMYTVENGSVRIGLGIIKGVTPTFYEALKRARKSDGHWKSMFDLAVALGSGAFTEKSIRPLIKAGALDLFGETRDVLLASIEAAIAHVQFVRPDDDADMFGDMFQALASPKYSPGTSMSRMMMLEFEREVLGFYLSEHPALEAKKMDGGQCNPIVSVATLRDRTPVRLIGLLVDMKRIRTKKGEAMAFLTLQDETGQISCTLFPKQYAASNNALVEMGMLQVEGTVEHRRAQPQILVQQIEKL</sequence>
<evidence type="ECO:0000259" key="10">
    <source>
        <dbReference type="Pfam" id="PF01336"/>
    </source>
</evidence>
<dbReference type="RefSeq" id="WP_381436765.1">
    <property type="nucleotide sequence ID" value="NZ_JBHSNO010000008.1"/>
</dbReference>
<evidence type="ECO:0000259" key="14">
    <source>
        <dbReference type="Pfam" id="PF17657"/>
    </source>
</evidence>
<dbReference type="Pfam" id="PF17657">
    <property type="entry name" value="DNA_pol3_finger"/>
    <property type="match status" value="1"/>
</dbReference>
<feature type="domain" description="Bacterial DNA polymerase III alpha subunit NTPase" evidence="12">
    <location>
        <begin position="275"/>
        <end position="530"/>
    </location>
</feature>
<proteinExistence type="inferred from homology"/>
<evidence type="ECO:0000259" key="12">
    <source>
        <dbReference type="Pfam" id="PF07733"/>
    </source>
</evidence>
<feature type="domain" description="DNA polymerase III alpha subunit finger" evidence="14">
    <location>
        <begin position="533"/>
        <end position="696"/>
    </location>
</feature>
<dbReference type="Pfam" id="PF02811">
    <property type="entry name" value="PHP"/>
    <property type="match status" value="1"/>
</dbReference>
<dbReference type="InterPro" id="IPR004013">
    <property type="entry name" value="PHP_dom"/>
</dbReference>
<dbReference type="Gene3D" id="1.10.150.870">
    <property type="match status" value="1"/>
</dbReference>